<name>A0A242NFI3_9GAMM</name>
<keyword evidence="1" id="KW-0732">Signal</keyword>
<accession>A0A242NFI3</accession>
<evidence type="ECO:0000313" key="2">
    <source>
        <dbReference type="EMBL" id="OTP98588.1"/>
    </source>
</evidence>
<organism evidence="2 5">
    <name type="scientific">Gilliamella apicola</name>
    <dbReference type="NCBI Taxonomy" id="1196095"/>
    <lineage>
        <taxon>Bacteria</taxon>
        <taxon>Pseudomonadati</taxon>
        <taxon>Pseudomonadota</taxon>
        <taxon>Gammaproteobacteria</taxon>
        <taxon>Orbales</taxon>
        <taxon>Orbaceae</taxon>
        <taxon>Gilliamella</taxon>
    </lineage>
</organism>
<dbReference type="Proteomes" id="UP000194800">
    <property type="component" value="Unassembled WGS sequence"/>
</dbReference>
<feature type="signal peptide" evidence="1">
    <location>
        <begin position="1"/>
        <end position="20"/>
    </location>
</feature>
<evidence type="ECO:0000313" key="5">
    <source>
        <dbReference type="Proteomes" id="UP000194977"/>
    </source>
</evidence>
<dbReference type="AlphaFoldDB" id="A0A242NFI3"/>
<dbReference type="RefSeq" id="WP_086301345.1">
    <property type="nucleotide sequence ID" value="NZ_MZNE01000076.1"/>
</dbReference>
<dbReference type="EMBL" id="NART01000109">
    <property type="protein sequence ID" value="OTQ08111.1"/>
    <property type="molecule type" value="Genomic_DNA"/>
</dbReference>
<protein>
    <recommendedName>
        <fullName evidence="6">Type VI secretion system-associated protein</fullName>
    </recommendedName>
</protein>
<dbReference type="InterPro" id="IPR017738">
    <property type="entry name" value="T6SS-assoc_VCA0118"/>
</dbReference>
<dbReference type="EMBL" id="NARP01000028">
    <property type="protein sequence ID" value="OTP98588.1"/>
    <property type="molecule type" value="Genomic_DNA"/>
</dbReference>
<evidence type="ECO:0000313" key="3">
    <source>
        <dbReference type="EMBL" id="OTQ08111.1"/>
    </source>
</evidence>
<proteinExistence type="predicted"/>
<dbReference type="OrthoDB" id="7831428at2"/>
<evidence type="ECO:0000313" key="4">
    <source>
        <dbReference type="Proteomes" id="UP000194800"/>
    </source>
</evidence>
<comment type="caution">
    <text evidence="2">The sequence shown here is derived from an EMBL/GenBank/DDBJ whole genome shotgun (WGS) entry which is preliminary data.</text>
</comment>
<evidence type="ECO:0008006" key="6">
    <source>
        <dbReference type="Google" id="ProtNLM"/>
    </source>
</evidence>
<dbReference type="Proteomes" id="UP000194977">
    <property type="component" value="Unassembled WGS sequence"/>
</dbReference>
<reference evidence="4 5" key="1">
    <citation type="submission" date="2017-03" db="EMBL/GenBank/DDBJ databases">
        <title>Comparative genomics of honeybee gut symbionts reveal geographically distinct and subgroup specific antibiotic resistance.</title>
        <authorList>
            <person name="Ludvigsen J."/>
            <person name="Porcellato D."/>
            <person name="Labee-Lund T.M."/>
            <person name="Amdam G.V."/>
            <person name="Rudi K."/>
        </authorList>
    </citation>
    <scope>NUCLEOTIDE SEQUENCE [LARGE SCALE GENOMIC DNA]</scope>
    <source>
        <strain evidence="2 5">A-7-12</strain>
        <strain evidence="3 4">A-9-12</strain>
    </source>
</reference>
<dbReference type="Pfam" id="PF11319">
    <property type="entry name" value="VasI"/>
    <property type="match status" value="1"/>
</dbReference>
<sequence length="205" mass="23279">MKKKLLVLLLPIIFTDFAFAESLSISTIGSCKSINDNEQRLACYDAAFEVNTSVVETNSKSKWVITEEVSPIDDSKTVMLSLKSDSPIKSDFSQVIPTLNIQCKERETDFYINFNIFLSTHDIKPITRIDSDKAVNGVEWYISTDYKALFYPGSQKKINEFIKTLKDKKKFFIQVTPFSKGSVNTTFDLTGLDEAIKPVREACNW</sequence>
<gene>
    <name evidence="3" type="ORF">B6C91_13380</name>
    <name evidence="2" type="ORF">B6D08_10520</name>
</gene>
<keyword evidence="4" id="KW-1185">Reference proteome</keyword>
<feature type="chain" id="PRO_5012579916" description="Type VI secretion system-associated protein" evidence="1">
    <location>
        <begin position="21"/>
        <end position="205"/>
    </location>
</feature>
<evidence type="ECO:0000256" key="1">
    <source>
        <dbReference type="SAM" id="SignalP"/>
    </source>
</evidence>